<dbReference type="CDD" id="cd05013">
    <property type="entry name" value="SIS_RpiR"/>
    <property type="match status" value="1"/>
</dbReference>
<dbReference type="AlphaFoldDB" id="A0A366WRV8"/>
<sequence>MLATLKTGFDDLSPRLSIVAKYIVDNPSDFGLDSIRETARKTGVSTYTLVRMAKHLGLHGFEELRAPFRTALVSGAELSDTMDWMETVEQFPETGAPQAKARRNTLAVVQRSLHQLDPATVKSVVDAMFEARNVYLTGVRASYGLAYYFHYVGRMALPTLQLIPRHMNSAVDELNDASDQDLLIAIGVSPYSKETIQACRFAQSKGVKLIMISDSDRISPELTPFEVVTASTITTHFFACYSGVMAVLENILAMLVERGGQAAENRIESYKALREDVEAYWTHVK</sequence>
<comment type="caution">
    <text evidence="6">The sequence shown here is derived from an EMBL/GenBank/DDBJ whole genome shotgun (WGS) entry which is preliminary data.</text>
</comment>
<dbReference type="GO" id="GO:0003700">
    <property type="term" value="F:DNA-binding transcription factor activity"/>
    <property type="evidence" value="ECO:0007669"/>
    <property type="project" value="InterPro"/>
</dbReference>
<organism evidence="6 7">
    <name type="scientific">Phaeobacter gallaeciensis</name>
    <dbReference type="NCBI Taxonomy" id="60890"/>
    <lineage>
        <taxon>Bacteria</taxon>
        <taxon>Pseudomonadati</taxon>
        <taxon>Pseudomonadota</taxon>
        <taxon>Alphaproteobacteria</taxon>
        <taxon>Rhodobacterales</taxon>
        <taxon>Roseobacteraceae</taxon>
        <taxon>Phaeobacter</taxon>
    </lineage>
</organism>
<evidence type="ECO:0000313" key="7">
    <source>
        <dbReference type="Proteomes" id="UP000252706"/>
    </source>
</evidence>
<feature type="domain" description="HTH rpiR-type" evidence="4">
    <location>
        <begin position="1"/>
        <end position="75"/>
    </location>
</feature>
<proteinExistence type="predicted"/>
<keyword evidence="3" id="KW-0804">Transcription</keyword>
<gene>
    <name evidence="6" type="ORF">DS909_16965</name>
</gene>
<dbReference type="RefSeq" id="WP_113824690.1">
    <property type="nucleotide sequence ID" value="NZ_QOCE01000038.1"/>
</dbReference>
<keyword evidence="1" id="KW-0805">Transcription regulation</keyword>
<dbReference type="InterPro" id="IPR035472">
    <property type="entry name" value="RpiR-like_SIS"/>
</dbReference>
<dbReference type="InterPro" id="IPR047640">
    <property type="entry name" value="RpiR-like"/>
</dbReference>
<dbReference type="PROSITE" id="PS51464">
    <property type="entry name" value="SIS"/>
    <property type="match status" value="1"/>
</dbReference>
<dbReference type="GO" id="GO:0097367">
    <property type="term" value="F:carbohydrate derivative binding"/>
    <property type="evidence" value="ECO:0007669"/>
    <property type="project" value="InterPro"/>
</dbReference>
<dbReference type="Pfam" id="PF01380">
    <property type="entry name" value="SIS"/>
    <property type="match status" value="1"/>
</dbReference>
<dbReference type="PANTHER" id="PTHR30514">
    <property type="entry name" value="GLUCOKINASE"/>
    <property type="match status" value="1"/>
</dbReference>
<name>A0A366WRV8_9RHOB</name>
<protein>
    <submittedName>
        <fullName evidence="6">MurR/RpiR family transcriptional regulator</fullName>
    </submittedName>
</protein>
<keyword evidence="2" id="KW-0238">DNA-binding</keyword>
<dbReference type="InterPro" id="IPR009057">
    <property type="entry name" value="Homeodomain-like_sf"/>
</dbReference>
<dbReference type="OrthoDB" id="9814676at2"/>
<dbReference type="InterPro" id="IPR001347">
    <property type="entry name" value="SIS_dom"/>
</dbReference>
<dbReference type="GO" id="GO:1901135">
    <property type="term" value="P:carbohydrate derivative metabolic process"/>
    <property type="evidence" value="ECO:0007669"/>
    <property type="project" value="InterPro"/>
</dbReference>
<dbReference type="Proteomes" id="UP000252706">
    <property type="component" value="Unassembled WGS sequence"/>
</dbReference>
<evidence type="ECO:0000256" key="1">
    <source>
        <dbReference type="ARBA" id="ARBA00023015"/>
    </source>
</evidence>
<dbReference type="EMBL" id="QOCE01000038">
    <property type="protein sequence ID" value="RBW52978.1"/>
    <property type="molecule type" value="Genomic_DNA"/>
</dbReference>
<dbReference type="PROSITE" id="PS51071">
    <property type="entry name" value="HTH_RPIR"/>
    <property type="match status" value="1"/>
</dbReference>
<evidence type="ECO:0000313" key="6">
    <source>
        <dbReference type="EMBL" id="RBW52978.1"/>
    </source>
</evidence>
<evidence type="ECO:0000256" key="2">
    <source>
        <dbReference type="ARBA" id="ARBA00023125"/>
    </source>
</evidence>
<dbReference type="Pfam" id="PF01418">
    <property type="entry name" value="HTH_6"/>
    <property type="match status" value="1"/>
</dbReference>
<reference evidence="6 7" key="1">
    <citation type="submission" date="2018-07" db="EMBL/GenBank/DDBJ databases">
        <title>Modular assembly of carbohydrate-degrading microbial communities in the ocean.</title>
        <authorList>
            <person name="Enke T.N."/>
            <person name="Datta M.S."/>
            <person name="Schwartzman J.A."/>
            <person name="Cermak N."/>
            <person name="Schmitz D.A."/>
            <person name="Barrere J."/>
            <person name="Cordero O.X."/>
        </authorList>
    </citation>
    <scope>NUCLEOTIDE SEQUENCE [LARGE SCALE GENOMIC DNA]</scope>
    <source>
        <strain evidence="6 7">C3M10</strain>
    </source>
</reference>
<dbReference type="InterPro" id="IPR000281">
    <property type="entry name" value="HTH_RpiR"/>
</dbReference>
<dbReference type="InterPro" id="IPR036388">
    <property type="entry name" value="WH-like_DNA-bd_sf"/>
</dbReference>
<dbReference type="SUPFAM" id="SSF46689">
    <property type="entry name" value="Homeodomain-like"/>
    <property type="match status" value="1"/>
</dbReference>
<dbReference type="GO" id="GO:0003677">
    <property type="term" value="F:DNA binding"/>
    <property type="evidence" value="ECO:0007669"/>
    <property type="project" value="UniProtKB-KW"/>
</dbReference>
<evidence type="ECO:0000259" key="5">
    <source>
        <dbReference type="PROSITE" id="PS51464"/>
    </source>
</evidence>
<evidence type="ECO:0000256" key="3">
    <source>
        <dbReference type="ARBA" id="ARBA00023163"/>
    </source>
</evidence>
<evidence type="ECO:0000259" key="4">
    <source>
        <dbReference type="PROSITE" id="PS51071"/>
    </source>
</evidence>
<accession>A0A366WRV8</accession>
<dbReference type="SUPFAM" id="SSF53697">
    <property type="entry name" value="SIS domain"/>
    <property type="match status" value="1"/>
</dbReference>
<dbReference type="Gene3D" id="1.10.10.10">
    <property type="entry name" value="Winged helix-like DNA-binding domain superfamily/Winged helix DNA-binding domain"/>
    <property type="match status" value="1"/>
</dbReference>
<dbReference type="InterPro" id="IPR046348">
    <property type="entry name" value="SIS_dom_sf"/>
</dbReference>
<feature type="domain" description="SIS" evidence="5">
    <location>
        <begin position="124"/>
        <end position="265"/>
    </location>
</feature>
<dbReference type="PANTHER" id="PTHR30514:SF18">
    <property type="entry name" value="RPIR-FAMILY TRANSCRIPTIONAL REGULATOR"/>
    <property type="match status" value="1"/>
</dbReference>
<dbReference type="Gene3D" id="3.40.50.10490">
    <property type="entry name" value="Glucose-6-phosphate isomerase like protein, domain 1"/>
    <property type="match status" value="1"/>
</dbReference>